<protein>
    <submittedName>
        <fullName evidence="1">Uncharacterized protein</fullName>
    </submittedName>
</protein>
<evidence type="ECO:0000313" key="2">
    <source>
        <dbReference type="Proteomes" id="UP000325811"/>
    </source>
</evidence>
<dbReference type="Proteomes" id="UP000325811">
    <property type="component" value="Plasmid pI"/>
</dbReference>
<evidence type="ECO:0000313" key="1">
    <source>
        <dbReference type="EMBL" id="VVD31120.1"/>
    </source>
</evidence>
<geneLocation type="plasmid" evidence="1 2">
    <name>pI</name>
</geneLocation>
<gene>
    <name evidence="1" type="ORF">PDMSB3_0284</name>
</gene>
<proteinExistence type="predicted"/>
<accession>A0A5Q4ZQY7</accession>
<keyword evidence="1" id="KW-0614">Plasmid</keyword>
<keyword evidence="2" id="KW-1185">Reference proteome</keyword>
<dbReference type="AlphaFoldDB" id="A0A5Q4ZQY7"/>
<dbReference type="EMBL" id="LR699555">
    <property type="protein sequence ID" value="VVD31120.1"/>
    <property type="molecule type" value="Genomic_DNA"/>
</dbReference>
<name>A0A5Q4ZQY7_9BURK</name>
<dbReference type="KEGG" id="pdio:PDMSB3_0284.2"/>
<organism evidence="1 2">
    <name type="scientific">Paraburkholderia dioscoreae</name>
    <dbReference type="NCBI Taxonomy" id="2604047"/>
    <lineage>
        <taxon>Bacteria</taxon>
        <taxon>Pseudomonadati</taxon>
        <taxon>Pseudomonadota</taxon>
        <taxon>Betaproteobacteria</taxon>
        <taxon>Burkholderiales</taxon>
        <taxon>Burkholderiaceae</taxon>
        <taxon>Paraburkholderia</taxon>
    </lineage>
</organism>
<sequence>MQAGSTTIAALAAVVLTGLVYVNCPQIRSLCAEGKALDIVVCAASKIQVACKTEARRKYKMCVKRATCSL</sequence>
<reference evidence="1 2" key="1">
    <citation type="submission" date="2019-08" db="EMBL/GenBank/DDBJ databases">
        <authorList>
            <person name="Herpell B J."/>
        </authorList>
    </citation>
    <scope>NUCLEOTIDE SEQUENCE [LARGE SCALE GENOMIC DNA]</scope>
    <source>
        <strain evidence="2">Msb3</strain>
        <plasmid evidence="1 2">pI</plasmid>
    </source>
</reference>